<feature type="compositionally biased region" description="Low complexity" evidence="3">
    <location>
        <begin position="147"/>
        <end position="166"/>
    </location>
</feature>
<accession>A0A158B0X2</accession>
<dbReference type="EMBL" id="FCNX02000005">
    <property type="protein sequence ID" value="SAK63560.1"/>
    <property type="molecule type" value="Genomic_DNA"/>
</dbReference>
<organism evidence="4 5">
    <name type="scientific">Caballeronia fortuita</name>
    <dbReference type="NCBI Taxonomy" id="1777138"/>
    <lineage>
        <taxon>Bacteria</taxon>
        <taxon>Pseudomonadati</taxon>
        <taxon>Pseudomonadota</taxon>
        <taxon>Betaproteobacteria</taxon>
        <taxon>Burkholderiales</taxon>
        <taxon>Burkholderiaceae</taxon>
        <taxon>Caballeronia</taxon>
    </lineage>
</organism>
<protein>
    <submittedName>
        <fullName evidence="4">EF hand domain-containing protein</fullName>
    </submittedName>
</protein>
<evidence type="ECO:0000313" key="5">
    <source>
        <dbReference type="Proteomes" id="UP000054903"/>
    </source>
</evidence>
<gene>
    <name evidence="4" type="ORF">AWB77_02284</name>
</gene>
<dbReference type="GO" id="GO:0031640">
    <property type="term" value="P:killing of cells of another organism"/>
    <property type="evidence" value="ECO:0007669"/>
    <property type="project" value="UniProtKB-KW"/>
</dbReference>
<dbReference type="GO" id="GO:0003796">
    <property type="term" value="F:lysozyme activity"/>
    <property type="evidence" value="ECO:0007669"/>
    <property type="project" value="InterPro"/>
</dbReference>
<dbReference type="GO" id="GO:0042742">
    <property type="term" value="P:defense response to bacterium"/>
    <property type="evidence" value="ECO:0007669"/>
    <property type="project" value="UniProtKB-KW"/>
</dbReference>
<name>A0A158B0X2_9BURK</name>
<sequence>MTVSNKDKKHSASKPPVPVPAEPPRPKPLNWSYPFAPSNGNASDPQTFLSALGRSQSGYYPLGANGLWHGGIHFDTATGGALKQGDGVRAIADGEVIAYRLDTTYPELKYSDRRMALFSTGFVLLRHKLVLPPDAKQSNVPAKPHGASTSASVASPASAPVASTPSYTPPAEDVLEFYSLYMHQLDWASYQSAQSDKSAQGAGQGATSSQPASSVRRMSYWKGDRRFVVGAKANATQRTPAPSGIAYRFDQLSGQEDQQIQTAADTMPSDGLGNIVEMEAIPDTASARYSAARLRVSAPPVDPAEVNAQKPAQGAQVRDRADGEVIGLLPRGGEVAVIGDATTGWAQLAKIVSGSLVPVKVGDQLDPRVEIGWVSLDELDALIDPNPLDRVVVLDKPFAVQAGDVIGYLGEYQNCSDAQILPPKPNRPILHVEVFAGDTFKAFVERSRERAKALPGTQRSLMLIHQGVKLVTPADADLNVPAGQLLKLAKGDPGKGKWARVQPMRMPSVPDRKGHHKSSGTAAGPEMWVEREASGKTADAPIKGWSKFPLQLANARPPEAAFEQVIARATLEQLDGMAQDDANVRWWNVSVGDSSGRSAWGWVCEAGHPGTEWQSPWSWPGFELVDSSSIPPVNMFKRFLFVTEQLLDGEAEEFSAAAASVNAGMLIGRLEKAVDCQGDGNGKVTGNELRKALGQRWLASALSHIAVRYESEWGGSLSKCDALSSYMGTGRYIWQGELERIQKLQWWDKVKSVKGFPAEPIVWHLHPIGVVANFMQGAASPADVFEFPTSEGIFRVSKKSFDFILSKEGYKDHPYVPGGDQSSGVTIGYGYDLGQQTTERIEIDLDGIFPPTEISRLQAVSGRHGDGARHLVTSLVDIKITKDMALALAVVMKKRYAQYTVDAFPGVTSLHPHCQGALLSLVINRGSGMEDRPHQKTRKHMRAIRDDVAAKNLSDVPVQLRSMRSLWEGSGQGGLLERRAQEAALFEEGIR</sequence>
<reference evidence="4" key="1">
    <citation type="submission" date="2016-01" db="EMBL/GenBank/DDBJ databases">
        <authorList>
            <person name="Peeters C."/>
        </authorList>
    </citation>
    <scope>NUCLEOTIDE SEQUENCE</scope>
    <source>
        <strain evidence="4">LMG 29320</strain>
    </source>
</reference>
<feature type="region of interest" description="Disordered" evidence="3">
    <location>
        <begin position="196"/>
        <end position="216"/>
    </location>
</feature>
<dbReference type="InterPro" id="IPR023346">
    <property type="entry name" value="Lysozyme-like_dom_sf"/>
</dbReference>
<dbReference type="Proteomes" id="UP000054903">
    <property type="component" value="Unassembled WGS sequence"/>
</dbReference>
<keyword evidence="5" id="KW-1185">Reference proteome</keyword>
<feature type="region of interest" description="Disordered" evidence="3">
    <location>
        <begin position="136"/>
        <end position="166"/>
    </location>
</feature>
<proteinExistence type="predicted"/>
<evidence type="ECO:0000256" key="3">
    <source>
        <dbReference type="SAM" id="MobiDB-lite"/>
    </source>
</evidence>
<dbReference type="OrthoDB" id="1242806at2"/>
<dbReference type="SUPFAM" id="SSF53955">
    <property type="entry name" value="Lysozyme-like"/>
    <property type="match status" value="1"/>
</dbReference>
<dbReference type="InterPro" id="IPR023347">
    <property type="entry name" value="Lysozyme_dom_sf"/>
</dbReference>
<evidence type="ECO:0000256" key="1">
    <source>
        <dbReference type="ARBA" id="ARBA00022529"/>
    </source>
</evidence>
<comment type="caution">
    <text evidence="4">The sequence shown here is derived from an EMBL/GenBank/DDBJ whole genome shotgun (WGS) entry which is preliminary data.</text>
</comment>
<evidence type="ECO:0000313" key="4">
    <source>
        <dbReference type="EMBL" id="SAK63560.1"/>
    </source>
</evidence>
<feature type="region of interest" description="Disordered" evidence="3">
    <location>
        <begin position="1"/>
        <end position="37"/>
    </location>
</feature>
<keyword evidence="1" id="KW-0929">Antimicrobial</keyword>
<dbReference type="RefSeq" id="WP_082852641.1">
    <property type="nucleotide sequence ID" value="NZ_FCNX02000005.1"/>
</dbReference>
<feature type="compositionally biased region" description="Pro residues" evidence="3">
    <location>
        <begin position="15"/>
        <end position="27"/>
    </location>
</feature>
<evidence type="ECO:0000256" key="2">
    <source>
        <dbReference type="ARBA" id="ARBA00022638"/>
    </source>
</evidence>
<dbReference type="AlphaFoldDB" id="A0A158B0X2"/>
<dbReference type="STRING" id="1777138.AWB77_02284"/>
<keyword evidence="2" id="KW-0081">Bacteriolytic enzyme</keyword>
<dbReference type="Gene3D" id="1.10.530.40">
    <property type="match status" value="1"/>
</dbReference>